<dbReference type="InterPro" id="IPR016136">
    <property type="entry name" value="DNA_helicase_N/primase_C"/>
</dbReference>
<keyword evidence="2" id="KW-0238">DNA-binding</keyword>
<dbReference type="SUPFAM" id="SSF52540">
    <property type="entry name" value="P-loop containing nucleoside triphosphate hydrolases"/>
    <property type="match status" value="1"/>
</dbReference>
<evidence type="ECO:0000256" key="1">
    <source>
        <dbReference type="ARBA" id="ARBA00022705"/>
    </source>
</evidence>
<name>A0ABX5QEK7_9MICO</name>
<gene>
    <name evidence="4" type="ORF">Leucomu_05825</name>
</gene>
<evidence type="ECO:0000313" key="4">
    <source>
        <dbReference type="EMBL" id="QAB17504.1"/>
    </source>
</evidence>
<dbReference type="InterPro" id="IPR036185">
    <property type="entry name" value="DNA_heli_DnaB-like_N_sf"/>
</dbReference>
<dbReference type="EMBL" id="CP035037">
    <property type="protein sequence ID" value="QAB17504.1"/>
    <property type="molecule type" value="Genomic_DNA"/>
</dbReference>
<evidence type="ECO:0000256" key="2">
    <source>
        <dbReference type="ARBA" id="ARBA00023125"/>
    </source>
</evidence>
<dbReference type="Pfam" id="PF13481">
    <property type="entry name" value="AAA_25"/>
    <property type="match status" value="1"/>
</dbReference>
<dbReference type="InterPro" id="IPR027417">
    <property type="entry name" value="P-loop_NTPase"/>
</dbReference>
<keyword evidence="1" id="KW-0235">DNA replication</keyword>
<accession>A0ABX5QEK7</accession>
<dbReference type="Gene3D" id="1.10.860.10">
    <property type="entry name" value="DNAb Helicase, Chain A"/>
    <property type="match status" value="1"/>
</dbReference>
<organism evidence="4 5">
    <name type="scientific">Leucobacter muris</name>
    <dbReference type="NCBI Taxonomy" id="1935379"/>
    <lineage>
        <taxon>Bacteria</taxon>
        <taxon>Bacillati</taxon>
        <taxon>Actinomycetota</taxon>
        <taxon>Actinomycetes</taxon>
        <taxon>Micrococcales</taxon>
        <taxon>Microbacteriaceae</taxon>
        <taxon>Leucobacter</taxon>
    </lineage>
</organism>
<dbReference type="RefSeq" id="WP_128386632.1">
    <property type="nucleotide sequence ID" value="NZ_CP035037.1"/>
</dbReference>
<dbReference type="SUPFAM" id="SSF48024">
    <property type="entry name" value="N-terminal domain of DnaB helicase"/>
    <property type="match status" value="1"/>
</dbReference>
<dbReference type="InterPro" id="IPR007693">
    <property type="entry name" value="DNA_helicase_DnaB-like_N"/>
</dbReference>
<keyword evidence="5" id="KW-1185">Reference proteome</keyword>
<dbReference type="Gene3D" id="3.40.50.300">
    <property type="entry name" value="P-loop containing nucleotide triphosphate hydrolases"/>
    <property type="match status" value="1"/>
</dbReference>
<sequence length="403" mass="44728">MAGTKAEQHLLAAVIGNPKMHSLTEGLVSRADFTDDRLGIIFEQVLLMISRSEAVDPIGVADRFPEWDVRGLSFADLMEWNGADVYSGAAGDYARAVRSAALRRVAREVAEYLSEESQDGGIDASDVLTTAKNRLDSAIDGATSGKIKVKTLREVLDGNDTYDWVIPDLLERQDRLILTGGEGAGKTTLARQLCIMSAAGLHPFRREVEIKNGREVRTPSLMQPARVLVIDAENTERQWRRMVRYISRRARELGPVDPAEEVMIATGHRINVTRGSHLSEIHRLIDQHRPDLLYIGPLYKITHGAITNEDDAAPVLEALDSLRERGVALLMEAHAAKGSGEGTRNLRPRGSGALMGWPEFGFGLDRNPGDPVAELVAWRGQRDPNRMWPKMLRQGDDWPWEMD</sequence>
<evidence type="ECO:0000259" key="3">
    <source>
        <dbReference type="Pfam" id="PF00772"/>
    </source>
</evidence>
<proteinExistence type="predicted"/>
<protein>
    <recommendedName>
        <fullName evidence="3">DNA helicase DnaB-like N-terminal domain-containing protein</fullName>
    </recommendedName>
</protein>
<feature type="domain" description="DNA helicase DnaB-like N-terminal" evidence="3">
    <location>
        <begin position="5"/>
        <end position="97"/>
    </location>
</feature>
<reference evidence="4 5" key="1">
    <citation type="submission" date="2019-01" db="EMBL/GenBank/DDBJ databases">
        <title>Leucobacter muris sp. nov. isolated from the nose of a laboratory mouse.</title>
        <authorList>
            <person name="Benga L."/>
            <person name="Sproeer C."/>
            <person name="Schumann P."/>
            <person name="Verbarg S."/>
            <person name="Bunk B."/>
            <person name="Engelhardt E."/>
            <person name="Benten P.M."/>
            <person name="Sager M."/>
        </authorList>
    </citation>
    <scope>NUCLEOTIDE SEQUENCE [LARGE SCALE GENOMIC DNA]</scope>
    <source>
        <strain evidence="4 5">DSM 101948</strain>
    </source>
</reference>
<dbReference type="Proteomes" id="UP000285768">
    <property type="component" value="Chromosome"/>
</dbReference>
<evidence type="ECO:0000313" key="5">
    <source>
        <dbReference type="Proteomes" id="UP000285768"/>
    </source>
</evidence>
<dbReference type="Pfam" id="PF00772">
    <property type="entry name" value="DnaB"/>
    <property type="match status" value="1"/>
</dbReference>